<keyword evidence="4 7" id="KW-1133">Transmembrane helix</keyword>
<reference evidence="10 11" key="1">
    <citation type="submission" date="2018-09" db="EMBL/GenBank/DDBJ databases">
        <authorList>
            <person name="Postec A."/>
        </authorList>
    </citation>
    <scope>NUCLEOTIDE SEQUENCE [LARGE SCALE GENOMIC DNA]</scope>
    <source>
        <strain evidence="10">70B-A</strain>
    </source>
</reference>
<keyword evidence="3 7" id="KW-0812">Transmembrane</keyword>
<feature type="domain" description="ABC3 transporter permease C-terminal" evidence="8">
    <location>
        <begin position="282"/>
        <end position="393"/>
    </location>
</feature>
<dbReference type="KEGG" id="cbar:PATL70BA_2617"/>
<evidence type="ECO:0000313" key="10">
    <source>
        <dbReference type="EMBL" id="VDN48519.1"/>
    </source>
</evidence>
<dbReference type="RefSeq" id="WP_125137639.1">
    <property type="nucleotide sequence ID" value="NZ_LR130778.1"/>
</dbReference>
<keyword evidence="11" id="KW-1185">Reference proteome</keyword>
<comment type="similarity">
    <text evidence="6">Belongs to the ABC-4 integral membrane protein family.</text>
</comment>
<gene>
    <name evidence="10" type="ORF">PATL70BA_2617</name>
</gene>
<dbReference type="InterPro" id="IPR025857">
    <property type="entry name" value="MacB_PCD"/>
</dbReference>
<evidence type="ECO:0000259" key="8">
    <source>
        <dbReference type="Pfam" id="PF02687"/>
    </source>
</evidence>
<evidence type="ECO:0000256" key="4">
    <source>
        <dbReference type="ARBA" id="ARBA00022989"/>
    </source>
</evidence>
<dbReference type="Pfam" id="PF12704">
    <property type="entry name" value="MacB_PCD"/>
    <property type="match status" value="1"/>
</dbReference>
<dbReference type="InterPro" id="IPR003838">
    <property type="entry name" value="ABC3_permease_C"/>
</dbReference>
<protein>
    <submittedName>
        <fullName evidence="10">Macrolide export ATP-binding/permease MacB</fullName>
    </submittedName>
</protein>
<dbReference type="PANTHER" id="PTHR30572">
    <property type="entry name" value="MEMBRANE COMPONENT OF TRANSPORTER-RELATED"/>
    <property type="match status" value="1"/>
</dbReference>
<evidence type="ECO:0000313" key="11">
    <source>
        <dbReference type="Proteomes" id="UP000279029"/>
    </source>
</evidence>
<evidence type="ECO:0000259" key="9">
    <source>
        <dbReference type="Pfam" id="PF12704"/>
    </source>
</evidence>
<comment type="subcellular location">
    <subcellularLocation>
        <location evidence="1">Cell membrane</location>
        <topology evidence="1">Multi-pass membrane protein</topology>
    </subcellularLocation>
</comment>
<keyword evidence="10" id="KW-0067">ATP-binding</keyword>
<evidence type="ECO:0000256" key="7">
    <source>
        <dbReference type="SAM" id="Phobius"/>
    </source>
</evidence>
<dbReference type="AlphaFoldDB" id="A0A3P7S9B5"/>
<feature type="transmembrane region" description="Helical" evidence="7">
    <location>
        <begin position="369"/>
        <end position="387"/>
    </location>
</feature>
<dbReference type="Proteomes" id="UP000279029">
    <property type="component" value="Chromosome"/>
</dbReference>
<sequence>MHLTENFKQAFLSLTTNKLRSILTMLGIIMGVFSIVAIMAISNATKVYISSELGKLGANTIIIQSTGSDIEDRDRLTMKDMDSIVRGVDEVENITAAATFYSSIRLEDGNRDALVAGATSQYTSFQTIDLLEGRFISGSDIEGQRRVIIVPDTFAREYFNRTDILGEEVRLTNGYGDIMKMKVIGVLNTEDDLFSSLLEGIEFPVEVIAPITTMQSFFGTEYVDQIQVSIDPEANLASAGSRIIRLLEFVHDNQDKYLATSVEDIQKSVSGILNVISMVLLVIAIITLVVGGIGIINILLVSVTERIREIGIRKAIGAKKRDIVLQFLTESILMTGFSGLIGIFLGILTGAIISSVIKIPPVVDIKTTVIAFIGSIVLGIIFGVYPAKKAADLDPIESLRYE</sequence>
<dbReference type="GO" id="GO:0022857">
    <property type="term" value="F:transmembrane transporter activity"/>
    <property type="evidence" value="ECO:0007669"/>
    <property type="project" value="TreeGrafter"/>
</dbReference>
<evidence type="ECO:0000256" key="2">
    <source>
        <dbReference type="ARBA" id="ARBA00022475"/>
    </source>
</evidence>
<dbReference type="GO" id="GO:0005524">
    <property type="term" value="F:ATP binding"/>
    <property type="evidence" value="ECO:0007669"/>
    <property type="project" value="UniProtKB-KW"/>
</dbReference>
<keyword evidence="5 7" id="KW-0472">Membrane</keyword>
<evidence type="ECO:0000256" key="3">
    <source>
        <dbReference type="ARBA" id="ARBA00022692"/>
    </source>
</evidence>
<feature type="transmembrane region" description="Helical" evidence="7">
    <location>
        <begin position="275"/>
        <end position="303"/>
    </location>
</feature>
<feature type="transmembrane region" description="Helical" evidence="7">
    <location>
        <begin position="324"/>
        <end position="357"/>
    </location>
</feature>
<organism evidence="10 11">
    <name type="scientific">Petrocella atlantisensis</name>
    <dbReference type="NCBI Taxonomy" id="2173034"/>
    <lineage>
        <taxon>Bacteria</taxon>
        <taxon>Bacillati</taxon>
        <taxon>Bacillota</taxon>
        <taxon>Clostridia</taxon>
        <taxon>Lachnospirales</taxon>
        <taxon>Vallitaleaceae</taxon>
        <taxon>Petrocella</taxon>
    </lineage>
</organism>
<evidence type="ECO:0000256" key="5">
    <source>
        <dbReference type="ARBA" id="ARBA00023136"/>
    </source>
</evidence>
<name>A0A3P7S9B5_9FIRM</name>
<accession>A0A3P7S9B5</accession>
<feature type="domain" description="MacB-like periplasmic core" evidence="9">
    <location>
        <begin position="21"/>
        <end position="244"/>
    </location>
</feature>
<dbReference type="PANTHER" id="PTHR30572:SF4">
    <property type="entry name" value="ABC TRANSPORTER PERMEASE YTRF"/>
    <property type="match status" value="1"/>
</dbReference>
<dbReference type="InterPro" id="IPR050250">
    <property type="entry name" value="Macrolide_Exporter_MacB"/>
</dbReference>
<keyword evidence="10" id="KW-0547">Nucleotide-binding</keyword>
<evidence type="ECO:0000256" key="6">
    <source>
        <dbReference type="ARBA" id="ARBA00038076"/>
    </source>
</evidence>
<dbReference type="EMBL" id="LR130778">
    <property type="protein sequence ID" value="VDN48519.1"/>
    <property type="molecule type" value="Genomic_DNA"/>
</dbReference>
<dbReference type="OrthoDB" id="9770036at2"/>
<proteinExistence type="inferred from homology"/>
<feature type="transmembrane region" description="Helical" evidence="7">
    <location>
        <begin position="21"/>
        <end position="41"/>
    </location>
</feature>
<dbReference type="Pfam" id="PF02687">
    <property type="entry name" value="FtsX"/>
    <property type="match status" value="1"/>
</dbReference>
<evidence type="ECO:0000256" key="1">
    <source>
        <dbReference type="ARBA" id="ARBA00004651"/>
    </source>
</evidence>
<keyword evidence="2" id="KW-1003">Cell membrane</keyword>
<dbReference type="GO" id="GO:0005886">
    <property type="term" value="C:plasma membrane"/>
    <property type="evidence" value="ECO:0007669"/>
    <property type="project" value="UniProtKB-SubCell"/>
</dbReference>